<evidence type="ECO:0000256" key="7">
    <source>
        <dbReference type="ARBA" id="ARBA00023242"/>
    </source>
</evidence>
<keyword evidence="5" id="KW-0862">Zinc</keyword>
<feature type="region of interest" description="Disordered" evidence="10">
    <location>
        <begin position="1702"/>
        <end position="1757"/>
    </location>
</feature>
<evidence type="ECO:0000259" key="11">
    <source>
        <dbReference type="PROSITE" id="PS50157"/>
    </source>
</evidence>
<name>A0A9P0A3E3_BEMTA</name>
<dbReference type="EMBL" id="OU963863">
    <property type="protein sequence ID" value="CAH0385512.1"/>
    <property type="molecule type" value="Genomic_DNA"/>
</dbReference>
<dbReference type="SMART" id="SM00355">
    <property type="entry name" value="ZnF_C2H2"/>
    <property type="match status" value="14"/>
</dbReference>
<feature type="compositionally biased region" description="Basic residues" evidence="10">
    <location>
        <begin position="2285"/>
        <end position="2295"/>
    </location>
</feature>
<feature type="domain" description="C2H2-type" evidence="11">
    <location>
        <begin position="3168"/>
        <end position="3198"/>
    </location>
</feature>
<proteinExistence type="predicted"/>
<feature type="region of interest" description="Disordered" evidence="10">
    <location>
        <begin position="1005"/>
        <end position="1038"/>
    </location>
</feature>
<feature type="compositionally biased region" description="Low complexity" evidence="10">
    <location>
        <begin position="3709"/>
        <end position="3725"/>
    </location>
</feature>
<evidence type="ECO:0000256" key="6">
    <source>
        <dbReference type="ARBA" id="ARBA00023125"/>
    </source>
</evidence>
<evidence type="ECO:0000256" key="8">
    <source>
        <dbReference type="PROSITE-ProRule" id="PRU00042"/>
    </source>
</evidence>
<dbReference type="GO" id="GO:0003677">
    <property type="term" value="F:DNA binding"/>
    <property type="evidence" value="ECO:0007669"/>
    <property type="project" value="UniProtKB-KW"/>
</dbReference>
<dbReference type="InterPro" id="IPR036236">
    <property type="entry name" value="Znf_C2H2_sf"/>
</dbReference>
<keyword evidence="3" id="KW-0677">Repeat</keyword>
<feature type="region of interest" description="Disordered" evidence="10">
    <location>
        <begin position="450"/>
        <end position="502"/>
    </location>
</feature>
<feature type="region of interest" description="Disordered" evidence="10">
    <location>
        <begin position="3709"/>
        <end position="3758"/>
    </location>
</feature>
<feature type="compositionally biased region" description="Polar residues" evidence="10">
    <location>
        <begin position="1012"/>
        <end position="1022"/>
    </location>
</feature>
<feature type="region of interest" description="Disordered" evidence="10">
    <location>
        <begin position="114"/>
        <end position="139"/>
    </location>
</feature>
<feature type="compositionally biased region" description="Polar residues" evidence="10">
    <location>
        <begin position="2185"/>
        <end position="2210"/>
    </location>
</feature>
<reference evidence="12" key="1">
    <citation type="submission" date="2021-12" db="EMBL/GenBank/DDBJ databases">
        <authorList>
            <person name="King R."/>
        </authorList>
    </citation>
    <scope>NUCLEOTIDE SEQUENCE</scope>
</reference>
<feature type="compositionally biased region" description="Basic and acidic residues" evidence="10">
    <location>
        <begin position="1515"/>
        <end position="1525"/>
    </location>
</feature>
<keyword evidence="2" id="KW-0479">Metal-binding</keyword>
<comment type="subcellular location">
    <subcellularLocation>
        <location evidence="1">Nucleus</location>
    </subcellularLocation>
</comment>
<evidence type="ECO:0000313" key="12">
    <source>
        <dbReference type="EMBL" id="CAH0385512.1"/>
    </source>
</evidence>
<feature type="region of interest" description="Disordered" evidence="10">
    <location>
        <begin position="930"/>
        <end position="982"/>
    </location>
</feature>
<dbReference type="GO" id="GO:0008270">
    <property type="term" value="F:zinc ion binding"/>
    <property type="evidence" value="ECO:0007669"/>
    <property type="project" value="UniProtKB-KW"/>
</dbReference>
<feature type="region of interest" description="Disordered" evidence="10">
    <location>
        <begin position="2592"/>
        <end position="2623"/>
    </location>
</feature>
<feature type="compositionally biased region" description="Basic residues" evidence="10">
    <location>
        <begin position="3593"/>
        <end position="3611"/>
    </location>
</feature>
<evidence type="ECO:0000256" key="2">
    <source>
        <dbReference type="ARBA" id="ARBA00022723"/>
    </source>
</evidence>
<feature type="region of interest" description="Disordered" evidence="10">
    <location>
        <begin position="3777"/>
        <end position="3806"/>
    </location>
</feature>
<keyword evidence="13" id="KW-1185">Reference proteome</keyword>
<evidence type="ECO:0000256" key="4">
    <source>
        <dbReference type="ARBA" id="ARBA00022771"/>
    </source>
</evidence>
<dbReference type="GO" id="GO:0010468">
    <property type="term" value="P:regulation of gene expression"/>
    <property type="evidence" value="ECO:0007669"/>
    <property type="project" value="TreeGrafter"/>
</dbReference>
<feature type="region of interest" description="Disordered" evidence="10">
    <location>
        <begin position="2499"/>
        <end position="2540"/>
    </location>
</feature>
<dbReference type="InterPro" id="IPR013087">
    <property type="entry name" value="Znf_C2H2_type"/>
</dbReference>
<feature type="region of interest" description="Disordered" evidence="10">
    <location>
        <begin position="3491"/>
        <end position="3621"/>
    </location>
</feature>
<evidence type="ECO:0000256" key="10">
    <source>
        <dbReference type="SAM" id="MobiDB-lite"/>
    </source>
</evidence>
<dbReference type="PANTHER" id="PTHR16515">
    <property type="entry name" value="PR DOMAIN ZINC FINGER PROTEIN"/>
    <property type="match status" value="1"/>
</dbReference>
<feature type="compositionally biased region" description="Polar residues" evidence="10">
    <location>
        <begin position="3519"/>
        <end position="3532"/>
    </location>
</feature>
<feature type="compositionally biased region" description="Basic and acidic residues" evidence="10">
    <location>
        <begin position="3559"/>
        <end position="3584"/>
    </location>
</feature>
<feature type="region of interest" description="Disordered" evidence="10">
    <location>
        <begin position="2163"/>
        <end position="2387"/>
    </location>
</feature>
<feature type="compositionally biased region" description="Basic and acidic residues" evidence="10">
    <location>
        <begin position="953"/>
        <end position="981"/>
    </location>
</feature>
<keyword evidence="6" id="KW-0238">DNA-binding</keyword>
<evidence type="ECO:0000256" key="3">
    <source>
        <dbReference type="ARBA" id="ARBA00022737"/>
    </source>
</evidence>
<feature type="compositionally biased region" description="Basic and acidic residues" evidence="10">
    <location>
        <begin position="3793"/>
        <end position="3802"/>
    </location>
</feature>
<dbReference type="PROSITE" id="PS50157">
    <property type="entry name" value="ZINC_FINGER_C2H2_2"/>
    <property type="match status" value="6"/>
</dbReference>
<feature type="region of interest" description="Disordered" evidence="10">
    <location>
        <begin position="3413"/>
        <end position="3445"/>
    </location>
</feature>
<dbReference type="PANTHER" id="PTHR16515:SF49">
    <property type="entry name" value="GASTRULA ZINC FINGER PROTEIN XLCGF49.1-LIKE-RELATED"/>
    <property type="match status" value="1"/>
</dbReference>
<feature type="domain" description="C2H2-type" evidence="11">
    <location>
        <begin position="713"/>
        <end position="735"/>
    </location>
</feature>
<feature type="domain" description="C2H2-type" evidence="11">
    <location>
        <begin position="851"/>
        <end position="879"/>
    </location>
</feature>
<feature type="region of interest" description="Disordered" evidence="10">
    <location>
        <begin position="1971"/>
        <end position="1995"/>
    </location>
</feature>
<feature type="region of interest" description="Disordered" evidence="10">
    <location>
        <begin position="1816"/>
        <end position="1838"/>
    </location>
</feature>
<sequence length="3844" mass="422356">MDSISTTAAAADQLLVSNNIIKLEITDKSKQVSNTDNAVPPFIRTPETDAYANASHTHPSGYADLGGVSSNIIPDNPIANIDIDRLNYLETADESLEDSKPCLTDGTFINDLVPSRQELSSRKSRDGSRSSEQLPSEAPSVANSYLHNFNSCSLKDLPSGSTEADFGIVKEELHIEDIEEGAEYSCLSSQSSVTENLFANSLPESIEPFIKGNEAESLLKTDVRMNENASQENVSEMLDLFNKPVKPIRRQRVKKTPKIGARLSSVINKLAQSKETLIISTSNPSCSATATSESSFPSDAVNEACSGSHAAATQLDIQRSEISPANTASASTTVQSLSDAQVLSNSTNQCLDSSISKNCDEFSAPSNSISESSESLDKTKSSLVVDRLKRLGTSIEVEKPTTDALESTLEKRSGVASLNKSEPSITIEPQPFVTTRSLSQSLPTLRVPLTKSRTVKKTSGKPQDAEAPTVKCKSTETGVSSEGTKSATESKRSSAESTQPVLEPNDDISLLQYKNCLNMLETLVKADDLVTDITKNCIKNKTNRKINKNVLKYDSTLSKQNWKSNLVTNESSPSKTTLILNKKNPLKTKIKIVSNPVINTTQETDSVVEGAKNPATSQKIDGERVKIIMDKHNFTLGENSVLEMPNGSKMYTCDVCNGVYQKGFSLKRHYLRSHINNYFFCVKETETSGSLTFQLSGGADDNGGVDPSKALLFRCHFCGSCFSLKSELKGHLTAHPPVNSISTNDVKVYKCINCSIVFNKKKEFSKHRKTCVIEVPVAPPPVYAPKQRLNQKLLCLFCPKVFPSAVDRRKHGLKMHHPKKKVHGCFKCIEQFLSQANVYQHLREVHKSDYFSCSTCKERFANDLELKTHCQRKHNGNMDVLNSVSDKNGVIDWFEEPEEKLPELICNVCSKSFSSQSNLNKHTKTFHLLEKNDKNATSPKHVTILSKAGNPGKESKTSKTKIDPKKLNSKSKSDPKSKDQDMSFYSELSDNIQFNLMHHIDGKLQNEKKNAPPSSVEITSTVSPPPPPAKGDSPSKTQSLAQLDLVGKSSLNKGASTSSVQDEKPNDWYGNTLNYTEDMSHLDIATQLTMKRNLHILNSSRAKSEDTSQVCGNIRLKRVKDLSKDLSLERPETLCAESFGDSTFGMLESNAGLSGFWTRPHNYVCTTCGSQSLNFWDMEDHKWNSHPNVKCSHYEFTENHLPGWEFFTSRTFTSEDIDAIEPNVDLEVPSATNRSRCSKCKKTCSSTLELHRHMLECGLDTTWMLTLMPSPTKKQKEKKKWRPFGSRRRRMSRVRGFKRNIPNSPMKIILPPKVPLGKSKSGDTETIQKMIANLPAKRATRRVVIFDNPSRAGQATINCVPITSLNWNNNSYEDGLIENLLKNDQQSVPSESPLLSASADSINLNMAGKDCKEAISSPADLLSNSSSRTRIVPIWPPAEQSDVLTSLRMMPIPQIPMVVEAAHPVTLQKPSEPDMKPVLETVKPVKQLKPAKTTKHLRSLVRQLSASSLESSSESNKKPSIHSEKTSNGSSRSTSPGVNEPTAKVSGLILEKASNKTSSMPSSPSKVTLALSKFSVKKPSDLATEKSTILDAMRIAMATVNPEFTGKSLLLKSGKGNVLKKSLSESLLSSSNILRTETVCDNNPLSCVDCSKVFKNRALLRRHMSRCPVSKRIRSLNSTPNLTPGVSPTPGEIESLISSPVITPPKGQLPASTEISQIPSKRDTRTHPLESTIKSPSLRSRKPTKDNTLPLNSEGREKISKVLRSRTRKTISDLPPPEASEELILDEVTGELVPVDRPPKLKVKVSIMTRSERSNYVSPKVKSSSATETEPQVLTPKASREDITNVVNNDGSKMLDAAMNANIISATYTNGMFSDSDTDSTPLVQLKEILSAANKTGEKPQKKVLVKKKKVFRKRRTKAAKKKRLPSRGASEQIKYPDKIVVLSSSDSKESIQPLGSLITDKNEIVTSSENVPIRSKKSNSLKMQQRAAPNSKKRILRKRKCNSELENASESVKIVDEVPASTEALSRQEDEIKEEPNLDESFKLYISEEDVESKEELELSTAGPSVDDKKESLDVIDSVSNHDKMLDADVSKLDTLSDAKSTSSIDEGPSKPKRKRRSAYNLLFTSLKEEDMNELLTTIQADRQNLKRKCTMVDSLPAIDKKVKRSGSKSDDESVDKLCHEEAVSQSNNSDLATANSEDITDTANTKVESNSDRKDKPSLMMKKSKLRKGGGKLTTDNTLSASVDASAKVDDPVVLETPSGTIDSEGVQLGLSSGEESATLKGRSLKKNPRSRATRVPETVKSQRQTLLDEFVEADTPSSSEISAGSASGSINTSSIKTRPKPSSNVTKSFVPPSDVQISSTRKNKNQKIDLNNPKTNLGSSEEKNLEERVLSRSASKLRSAVEAKNLKIDEAAVDVPEVEAVESLVSSRTRARKLNPKMASIVPATELLENELDPATEQVAPRNTSADSSFNEDSVVRSKTGLSKSKNVFINAKTVNVEPGKKEEPKTSVNTKKRKQLKRGIGKDLLSEATSDDDNIPLSSLSAEKIASSLSTKVEDAELSDIDQVLMKRCQEPSASSLDLVNTDNLADFDKSEENPGGNSQSLLKVKSKSKNLKRKRRKEFGHVNSLNNVDSPMTSDSEGSILRVHKKQPKGKKSALANEVSCALAENDLLINSANVRKRLAKLKTTKDLKKVLSLIQKGGTAETDNEACDETLMENSQSNDPLFGSVIQRKKKLKKKKLKKRKKKNFKDKDLVNVLVQTVAKTANKLLTKKSAEQLRKKQLKLQRKKALEKLSHANNAWQISIVNPETKETSTTEIPDSSNDLEVKKGEELKALEEPGDIDSDNSSVNLSKSKGHLYCSVCDKSFLSAMNYNKHFTTWRHMFHEKLDSQQQESDSPKISVNSSSVETNSVSSNTSISTSSNTSISTCVSNISLSSLKSKLNAATKCDETLSVTTETSSSVSTPPTVPQDPASTAIKTVALLSEVESSKEPQWTQPSWQMNPAPDVSVNNWYESAWPKTTSYESISLGSILDSVNQILADPSSADPHSYPINQYSLADLQHAICASDEEMAILQHWGENCQTLSEPEYVYDNSAVQQPSHPPAFNEWSCESADLIDLDNQNSWSKKPTATVANSSDNQKSSHSGKVTLKPKPNKLELKYYEDFEMTCPTPSCSKRFHGISALRKHISWAHSNNKKAIAYCNPKTDLLTTCMTSQTVAKNLVCFVCKEICSSKTMLDSHVSTSHVRKKPTELVPGSSKTPLSEGAEKLKSKMSSAFGGLLDRALNNLKLNPQKVQSESGESSKPPVLPAISNETLKLLGQLKEKRRLETAESKTLTSNLAHELRNMLSRKRDDSPTTSEIAFSRRSSIDSDAEVSSTTVKTDYRRPFGCPLCSMTFASSVERNRHLTVNHGPRHRTVAPEPTPAKALEAPPEPDVCPAPERKSIPKECTNSKVNRSKQLALDWKVEMETNAYEMQCDNCNTTINCPTIDNPSLESPKPKKPTKRITGKKNISEKESAASTSSVLDCSNMHTGEVLGSNGSTSKSRGSKVLPKKLSKPKTEALEDELEIKKAKEEEKIKRQNDAFDLLLGKKPSKGSSARKPKPKTKGKYIPKPDPCPATRKKAISQLQALGENTESLESLQVEELKMPALKPVKAPTRVPSRVSPDIPAPILKPITAEVPKLIERKTKPPALSLAVSPKTLKALKSIDTSSCDSDSCKLDSPSFDLPEIEPYSSGMIESPKTNEEEGVSLRKPNTLVKKTVAPQSKCDNVSELEQLFSDDDSDQETTNAKPSKETEKDVSPETLKSLNAFRETLKVMKTQGTSEPKNCEKTPSTADVYDFED</sequence>
<feature type="compositionally biased region" description="Polar residues" evidence="10">
    <location>
        <begin position="1526"/>
        <end position="1537"/>
    </location>
</feature>
<dbReference type="InterPro" id="IPR050331">
    <property type="entry name" value="Zinc_finger"/>
</dbReference>
<feature type="domain" description="C2H2-type" evidence="11">
    <location>
        <begin position="823"/>
        <end position="851"/>
    </location>
</feature>
<dbReference type="Gene3D" id="3.30.160.60">
    <property type="entry name" value="Classic Zinc Finger"/>
    <property type="match status" value="2"/>
</dbReference>
<feature type="coiled-coil region" evidence="9">
    <location>
        <begin position="2775"/>
        <end position="2802"/>
    </location>
</feature>
<evidence type="ECO:0000313" key="13">
    <source>
        <dbReference type="Proteomes" id="UP001152759"/>
    </source>
</evidence>
<feature type="compositionally biased region" description="Polar residues" evidence="10">
    <location>
        <begin position="3128"/>
        <end position="3147"/>
    </location>
</feature>
<evidence type="ECO:0000256" key="1">
    <source>
        <dbReference type="ARBA" id="ARBA00004123"/>
    </source>
</evidence>
<feature type="compositionally biased region" description="Polar residues" evidence="10">
    <location>
        <begin position="2371"/>
        <end position="2382"/>
    </location>
</feature>
<gene>
    <name evidence="12" type="ORF">BEMITA_LOCUS4733</name>
</gene>
<keyword evidence="4 8" id="KW-0863">Zinc-finger</keyword>
<dbReference type="PROSITE" id="PS00028">
    <property type="entry name" value="ZINC_FINGER_C2H2_1"/>
    <property type="match status" value="10"/>
</dbReference>
<evidence type="ECO:0000256" key="9">
    <source>
        <dbReference type="SAM" id="Coils"/>
    </source>
</evidence>
<feature type="domain" description="C2H2-type" evidence="11">
    <location>
        <begin position="904"/>
        <end position="932"/>
    </location>
</feature>
<dbReference type="Proteomes" id="UP001152759">
    <property type="component" value="Chromosome 2"/>
</dbReference>
<feature type="compositionally biased region" description="Basic and acidic residues" evidence="10">
    <location>
        <begin position="119"/>
        <end position="129"/>
    </location>
</feature>
<dbReference type="GO" id="GO:0005634">
    <property type="term" value="C:nucleus"/>
    <property type="evidence" value="ECO:0007669"/>
    <property type="project" value="UniProtKB-SubCell"/>
</dbReference>
<feature type="compositionally biased region" description="Polar residues" evidence="10">
    <location>
        <begin position="475"/>
        <end position="487"/>
    </location>
</feature>
<feature type="region of interest" description="Disordered" evidence="10">
    <location>
        <begin position="3128"/>
        <end position="3150"/>
    </location>
</feature>
<feature type="compositionally biased region" description="Basic residues" evidence="10">
    <location>
        <begin position="3500"/>
        <end position="3509"/>
    </location>
</feature>
<feature type="region of interest" description="Disordered" evidence="10">
    <location>
        <begin position="2098"/>
        <end position="2118"/>
    </location>
</feature>
<feature type="compositionally biased region" description="Basic residues" evidence="10">
    <location>
        <begin position="2609"/>
        <end position="2623"/>
    </location>
</feature>
<feature type="compositionally biased region" description="Basic residues" evidence="10">
    <location>
        <begin position="2514"/>
        <end position="2523"/>
    </location>
</feature>
<feature type="compositionally biased region" description="Polar residues" evidence="10">
    <location>
        <begin position="1710"/>
        <end position="1719"/>
    </location>
</feature>
<feature type="compositionally biased region" description="Basic and acidic residues" evidence="10">
    <location>
        <begin position="2169"/>
        <end position="2184"/>
    </location>
</feature>
<dbReference type="SUPFAM" id="SSF57667">
    <property type="entry name" value="beta-beta-alpha zinc fingers"/>
    <property type="match status" value="1"/>
</dbReference>
<feature type="compositionally biased region" description="Polar residues" evidence="10">
    <location>
        <begin position="3821"/>
        <end position="3836"/>
    </location>
</feature>
<accession>A0A9P0A3E3</accession>
<feature type="region of interest" description="Disordered" evidence="10">
    <location>
        <begin position="1504"/>
        <end position="1543"/>
    </location>
</feature>
<protein>
    <recommendedName>
        <fullName evidence="11">C2H2-type domain-containing protein</fullName>
    </recommendedName>
</protein>
<feature type="region of interest" description="Disordered" evidence="10">
    <location>
        <begin position="2891"/>
        <end position="2926"/>
    </location>
</feature>
<feature type="compositionally biased region" description="Polar residues" evidence="10">
    <location>
        <begin position="1816"/>
        <end position="1832"/>
    </location>
</feature>
<feature type="compositionally biased region" description="Low complexity" evidence="10">
    <location>
        <begin position="2320"/>
        <end position="2338"/>
    </location>
</feature>
<evidence type="ECO:0000256" key="5">
    <source>
        <dbReference type="ARBA" id="ARBA00022833"/>
    </source>
</evidence>
<keyword evidence="9" id="KW-0175">Coiled coil</keyword>
<dbReference type="Pfam" id="PF00096">
    <property type="entry name" value="zf-C2H2"/>
    <property type="match status" value="2"/>
</dbReference>
<feature type="compositionally biased region" description="Low complexity" evidence="10">
    <location>
        <begin position="1504"/>
        <end position="1514"/>
    </location>
</feature>
<keyword evidence="7" id="KW-0539">Nucleus</keyword>
<feature type="domain" description="C2H2-type" evidence="11">
    <location>
        <begin position="749"/>
        <end position="776"/>
    </location>
</feature>
<organism evidence="12 13">
    <name type="scientific">Bemisia tabaci</name>
    <name type="common">Sweetpotato whitefly</name>
    <name type="synonym">Aleurodes tabaci</name>
    <dbReference type="NCBI Taxonomy" id="7038"/>
    <lineage>
        <taxon>Eukaryota</taxon>
        <taxon>Metazoa</taxon>
        <taxon>Ecdysozoa</taxon>
        <taxon>Arthropoda</taxon>
        <taxon>Hexapoda</taxon>
        <taxon>Insecta</taxon>
        <taxon>Pterygota</taxon>
        <taxon>Neoptera</taxon>
        <taxon>Paraneoptera</taxon>
        <taxon>Hemiptera</taxon>
        <taxon>Sternorrhyncha</taxon>
        <taxon>Aleyrodoidea</taxon>
        <taxon>Aleyrodidae</taxon>
        <taxon>Aleyrodinae</taxon>
        <taxon>Bemisia</taxon>
    </lineage>
</organism>
<feature type="region of interest" description="Disordered" evidence="10">
    <location>
        <begin position="3819"/>
        <end position="3844"/>
    </location>
</feature>
<feature type="compositionally biased region" description="Low complexity" evidence="10">
    <location>
        <begin position="2902"/>
        <end position="2926"/>
    </location>
</feature>